<dbReference type="PROSITE" id="PS00028">
    <property type="entry name" value="ZINC_FINGER_C2H2_1"/>
    <property type="match status" value="2"/>
</dbReference>
<feature type="domain" description="C2H2-type" evidence="2">
    <location>
        <begin position="80"/>
        <end position="108"/>
    </location>
</feature>
<evidence type="ECO:0000259" key="2">
    <source>
        <dbReference type="PROSITE" id="PS50157"/>
    </source>
</evidence>
<dbReference type="AlphaFoldDB" id="A0A813XNC5"/>
<name>A0A813XNC5_ADIRI</name>
<evidence type="ECO:0000313" key="4">
    <source>
        <dbReference type="Proteomes" id="UP000663828"/>
    </source>
</evidence>
<reference evidence="3" key="1">
    <citation type="submission" date="2021-02" db="EMBL/GenBank/DDBJ databases">
        <authorList>
            <person name="Nowell W R."/>
        </authorList>
    </citation>
    <scope>NUCLEOTIDE SEQUENCE</scope>
</reference>
<keyword evidence="1" id="KW-0479">Metal-binding</keyword>
<dbReference type="PROSITE" id="PS50157">
    <property type="entry name" value="ZINC_FINGER_C2H2_2"/>
    <property type="match status" value="1"/>
</dbReference>
<keyword evidence="4" id="KW-1185">Reference proteome</keyword>
<gene>
    <name evidence="3" type="ORF">XAT740_LOCUS6887</name>
</gene>
<dbReference type="SMART" id="SM00355">
    <property type="entry name" value="ZnF_C2H2"/>
    <property type="match status" value="2"/>
</dbReference>
<dbReference type="Proteomes" id="UP000663828">
    <property type="component" value="Unassembled WGS sequence"/>
</dbReference>
<sequence>MELLSYVDPVPETKRSCWQCKKVFDYDEDRIRHFQFDDARKLFKLQKHFRNVLSMDNDPSSVLKSQMEKVREIMQSKSLLKCSQCSKSFQTMNDRCRHFTIAHNTSITISTTIEAQEESKYFFIKIWYFCEKCQQRFQCADAHLKHFQIKHSEVILSNRTLEEFFLDSSIMKCSKAISPTLVYMILESTRKQIPVRYDTTNHCPYQECQLQLQRLLGTFN</sequence>
<keyword evidence="1" id="KW-0863">Zinc-finger</keyword>
<evidence type="ECO:0000313" key="3">
    <source>
        <dbReference type="EMBL" id="CAF0878761.1"/>
    </source>
</evidence>
<keyword evidence="1" id="KW-0862">Zinc</keyword>
<accession>A0A813XNC5</accession>
<evidence type="ECO:0000256" key="1">
    <source>
        <dbReference type="PROSITE-ProRule" id="PRU00042"/>
    </source>
</evidence>
<dbReference type="GO" id="GO:0008270">
    <property type="term" value="F:zinc ion binding"/>
    <property type="evidence" value="ECO:0007669"/>
    <property type="project" value="UniProtKB-KW"/>
</dbReference>
<organism evidence="3 4">
    <name type="scientific">Adineta ricciae</name>
    <name type="common">Rotifer</name>
    <dbReference type="NCBI Taxonomy" id="249248"/>
    <lineage>
        <taxon>Eukaryota</taxon>
        <taxon>Metazoa</taxon>
        <taxon>Spiralia</taxon>
        <taxon>Gnathifera</taxon>
        <taxon>Rotifera</taxon>
        <taxon>Eurotatoria</taxon>
        <taxon>Bdelloidea</taxon>
        <taxon>Adinetida</taxon>
        <taxon>Adinetidae</taxon>
        <taxon>Adineta</taxon>
    </lineage>
</organism>
<comment type="caution">
    <text evidence="3">The sequence shown here is derived from an EMBL/GenBank/DDBJ whole genome shotgun (WGS) entry which is preliminary data.</text>
</comment>
<dbReference type="InterPro" id="IPR013087">
    <property type="entry name" value="Znf_C2H2_type"/>
</dbReference>
<proteinExistence type="predicted"/>
<dbReference type="EMBL" id="CAJNOR010000318">
    <property type="protein sequence ID" value="CAF0878761.1"/>
    <property type="molecule type" value="Genomic_DNA"/>
</dbReference>
<protein>
    <recommendedName>
        <fullName evidence="2">C2H2-type domain-containing protein</fullName>
    </recommendedName>
</protein>